<dbReference type="PROSITE" id="PS51837">
    <property type="entry name" value="LITAF"/>
    <property type="match status" value="1"/>
</dbReference>
<dbReference type="EMBL" id="CP034205">
    <property type="protein sequence ID" value="QBZ55307.1"/>
    <property type="molecule type" value="Genomic_DNA"/>
</dbReference>
<dbReference type="PANTHER" id="PTHR23292">
    <property type="entry name" value="LIPOPOLYSACCHARIDE-INDUCED TUMOR NECROSIS FACTOR-ALPHA FACTOR"/>
    <property type="match status" value="1"/>
</dbReference>
<comment type="subcellular location">
    <subcellularLocation>
        <location evidence="1">Membrane</location>
        <topology evidence="1">Peripheral membrane protein</topology>
    </subcellularLocation>
</comment>
<dbReference type="GO" id="GO:0016020">
    <property type="term" value="C:membrane"/>
    <property type="evidence" value="ECO:0007669"/>
    <property type="project" value="UniProtKB-SubCell"/>
</dbReference>
<dbReference type="Proteomes" id="UP000294847">
    <property type="component" value="Chromosome 2"/>
</dbReference>
<dbReference type="VEuPathDB" id="FungiDB:M_BR32_EuGene_00000681"/>
<evidence type="ECO:0000256" key="4">
    <source>
        <dbReference type="ARBA" id="ARBA00022833"/>
    </source>
</evidence>
<protein>
    <submittedName>
        <fullName evidence="8">Uncharacterized protein</fullName>
    </submittedName>
</protein>
<name>A0A4P7MZ51_PYROR</name>
<keyword evidence="4" id="KW-0862">Zinc</keyword>
<feature type="transmembrane region" description="Helical" evidence="7">
    <location>
        <begin position="85"/>
        <end position="107"/>
    </location>
</feature>
<dbReference type="GO" id="GO:0008270">
    <property type="term" value="F:zinc ion binding"/>
    <property type="evidence" value="ECO:0007669"/>
    <property type="project" value="TreeGrafter"/>
</dbReference>
<sequence>MSAQPQDQINQAPAQPQAAYQTKAEQFQQSQQQQQQYGPAAQHHHQHVGATPLQSLGPAPAVVDCPFCQQRVMTRVNEEHSSMTYLLGVLIGCICICAACVPCLAHMCQDVTHFCTNCNQRVAHIPYSGGVQVIQPQPHQGANGQYNMGPQAVYGSENSKGAGVAPAAQQQPAAPAQQNQTQPAQQQGQDHIQPAPQPDAQPPQYSKN</sequence>
<proteinExistence type="inferred from homology"/>
<dbReference type="Pfam" id="PF10601">
    <property type="entry name" value="zf-LITAF-like"/>
    <property type="match status" value="1"/>
</dbReference>
<feature type="region of interest" description="Disordered" evidence="6">
    <location>
        <begin position="1"/>
        <end position="53"/>
    </location>
</feature>
<dbReference type="PANTHER" id="PTHR23292:SF6">
    <property type="entry name" value="FI16602P1-RELATED"/>
    <property type="match status" value="1"/>
</dbReference>
<comment type="similarity">
    <text evidence="2">Belongs to the CDIP1/LITAF family.</text>
</comment>
<accession>A0A4P7MZ51</accession>
<evidence type="ECO:0000256" key="1">
    <source>
        <dbReference type="ARBA" id="ARBA00004170"/>
    </source>
</evidence>
<keyword evidence="5 7" id="KW-0472">Membrane</keyword>
<keyword evidence="7" id="KW-1133">Transmembrane helix</keyword>
<evidence type="ECO:0000256" key="6">
    <source>
        <dbReference type="SAM" id="MobiDB-lite"/>
    </source>
</evidence>
<feature type="region of interest" description="Disordered" evidence="6">
    <location>
        <begin position="136"/>
        <end position="208"/>
    </location>
</feature>
<organism evidence="8 9">
    <name type="scientific">Pyricularia oryzae</name>
    <name type="common">Rice blast fungus</name>
    <name type="synonym">Magnaporthe oryzae</name>
    <dbReference type="NCBI Taxonomy" id="318829"/>
    <lineage>
        <taxon>Eukaryota</taxon>
        <taxon>Fungi</taxon>
        <taxon>Dikarya</taxon>
        <taxon>Ascomycota</taxon>
        <taxon>Pezizomycotina</taxon>
        <taxon>Sordariomycetes</taxon>
        <taxon>Sordariomycetidae</taxon>
        <taxon>Magnaporthales</taxon>
        <taxon>Pyriculariaceae</taxon>
        <taxon>Pyricularia</taxon>
    </lineage>
</organism>
<evidence type="ECO:0000256" key="3">
    <source>
        <dbReference type="ARBA" id="ARBA00022723"/>
    </source>
</evidence>
<gene>
    <name evidence="8" type="ORF">PoMZ_00203</name>
</gene>
<reference evidence="8 9" key="1">
    <citation type="journal article" date="2019" name="Mol. Biol. Evol.">
        <title>Blast fungal genomes show frequent chromosomal changes, gene gains and losses, and effector gene turnover.</title>
        <authorList>
            <person name="Gomez Luciano L.B."/>
            <person name="Jason Tsai I."/>
            <person name="Chuma I."/>
            <person name="Tosa Y."/>
            <person name="Chen Y.H."/>
            <person name="Li J.Y."/>
            <person name="Li M.Y."/>
            <person name="Jade Lu M.Y."/>
            <person name="Nakayashiki H."/>
            <person name="Li W.H."/>
        </authorList>
    </citation>
    <scope>NUCLEOTIDE SEQUENCE [LARGE SCALE GENOMIC DNA]</scope>
    <source>
        <strain evidence="8">MZ5-1-6</strain>
    </source>
</reference>
<evidence type="ECO:0000313" key="8">
    <source>
        <dbReference type="EMBL" id="QBZ55307.1"/>
    </source>
</evidence>
<evidence type="ECO:0000313" key="9">
    <source>
        <dbReference type="Proteomes" id="UP000294847"/>
    </source>
</evidence>
<feature type="compositionally biased region" description="Low complexity" evidence="6">
    <location>
        <begin position="1"/>
        <end position="41"/>
    </location>
</feature>
<dbReference type="SMART" id="SM00714">
    <property type="entry name" value="LITAF"/>
    <property type="match status" value="1"/>
</dbReference>
<keyword evidence="3" id="KW-0479">Metal-binding</keyword>
<feature type="compositionally biased region" description="Polar residues" evidence="6">
    <location>
        <begin position="136"/>
        <end position="148"/>
    </location>
</feature>
<dbReference type="InterPro" id="IPR006629">
    <property type="entry name" value="LITAF"/>
</dbReference>
<feature type="compositionally biased region" description="Low complexity" evidence="6">
    <location>
        <begin position="165"/>
        <end position="194"/>
    </location>
</feature>
<dbReference type="InterPro" id="IPR037519">
    <property type="entry name" value="LITAF_fam"/>
</dbReference>
<evidence type="ECO:0000256" key="2">
    <source>
        <dbReference type="ARBA" id="ARBA00005975"/>
    </source>
</evidence>
<evidence type="ECO:0000256" key="5">
    <source>
        <dbReference type="ARBA" id="ARBA00023136"/>
    </source>
</evidence>
<dbReference type="AlphaFoldDB" id="A0A4P7MZ51"/>
<evidence type="ECO:0000256" key="7">
    <source>
        <dbReference type="SAM" id="Phobius"/>
    </source>
</evidence>
<keyword evidence="7" id="KW-0812">Transmembrane</keyword>